<gene>
    <name evidence="1" type="ORF">GGP99_003481</name>
</gene>
<sequence>MNAKSKIETMESDLQNLSQTAENICIDAGAREEAHDLAHRAGTLHKALQALQEDVGELRSELGLEDEMA</sequence>
<comment type="caution">
    <text evidence="1">The sequence shown here is derived from an EMBL/GenBank/DDBJ whole genome shotgun (WGS) entry which is preliminary data.</text>
</comment>
<dbReference type="AlphaFoldDB" id="A0AAW5PDL7"/>
<evidence type="ECO:0000313" key="2">
    <source>
        <dbReference type="Proteomes" id="UP001155110"/>
    </source>
</evidence>
<evidence type="ECO:0000313" key="1">
    <source>
        <dbReference type="EMBL" id="MCS4159489.1"/>
    </source>
</evidence>
<name>A0AAW5PDL7_9BACT</name>
<organism evidence="1 2">
    <name type="scientific">Salinibacter ruber</name>
    <dbReference type="NCBI Taxonomy" id="146919"/>
    <lineage>
        <taxon>Bacteria</taxon>
        <taxon>Pseudomonadati</taxon>
        <taxon>Rhodothermota</taxon>
        <taxon>Rhodothermia</taxon>
        <taxon>Rhodothermales</taxon>
        <taxon>Salinibacteraceae</taxon>
        <taxon>Salinibacter</taxon>
    </lineage>
</organism>
<reference evidence="1" key="1">
    <citation type="submission" date="2022-08" db="EMBL/GenBank/DDBJ databases">
        <title>Genomic Encyclopedia of Type Strains, Phase V (KMG-V): Genome sequencing to study the core and pangenomes of soil and plant-associated prokaryotes.</title>
        <authorList>
            <person name="Whitman W."/>
        </authorList>
    </citation>
    <scope>NUCLEOTIDE SEQUENCE</scope>
    <source>
        <strain evidence="1">SP3002</strain>
    </source>
</reference>
<dbReference type="EMBL" id="JANTZM010000032">
    <property type="protein sequence ID" value="MCS4159489.1"/>
    <property type="molecule type" value="Genomic_DNA"/>
</dbReference>
<protein>
    <submittedName>
        <fullName evidence="1">ElaB/YqjD/DUF883 family membrane-anchored ribosome-binding protein</fullName>
    </submittedName>
</protein>
<dbReference type="Proteomes" id="UP001155110">
    <property type="component" value="Unassembled WGS sequence"/>
</dbReference>
<accession>A0AAW5PDL7</accession>
<dbReference type="RefSeq" id="WP_259258594.1">
    <property type="nucleotide sequence ID" value="NZ_JANTZM010000032.1"/>
</dbReference>
<proteinExistence type="predicted"/>